<dbReference type="PANTHER" id="PTHR24559:SF441">
    <property type="entry name" value="NUCLEOTIDYLTRANSFERASE, RIBONUCLEASE H"/>
    <property type="match status" value="1"/>
</dbReference>
<dbReference type="InterPro" id="IPR053134">
    <property type="entry name" value="RNA-dir_DNA_polymerase"/>
</dbReference>
<keyword evidence="1" id="KW-0645">Protease</keyword>
<dbReference type="GO" id="GO:0006508">
    <property type="term" value="P:proteolysis"/>
    <property type="evidence" value="ECO:0007669"/>
    <property type="project" value="UniProtKB-KW"/>
</dbReference>
<dbReference type="InterPro" id="IPR043128">
    <property type="entry name" value="Rev_trsase/Diguanyl_cyclase"/>
</dbReference>
<dbReference type="InterPro" id="IPR021109">
    <property type="entry name" value="Peptidase_aspartic_dom_sf"/>
</dbReference>
<dbReference type="GO" id="GO:0003964">
    <property type="term" value="F:RNA-directed DNA polymerase activity"/>
    <property type="evidence" value="ECO:0007669"/>
    <property type="project" value="UniProtKB-KW"/>
</dbReference>
<reference evidence="9 10" key="1">
    <citation type="journal article" date="2018" name="Front. Plant Sci.">
        <title>Red Clover (Trifolium pratense) and Zigzag Clover (T. medium) - A Picture of Genomic Similarities and Differences.</title>
        <authorList>
            <person name="Dluhosova J."/>
            <person name="Istvanek J."/>
            <person name="Nedelnik J."/>
            <person name="Repkova J."/>
        </authorList>
    </citation>
    <scope>NUCLEOTIDE SEQUENCE [LARGE SCALE GENOMIC DNA]</scope>
    <source>
        <strain evidence="10">cv. 10/8</strain>
        <tissue evidence="9">Leaf</tissue>
    </source>
</reference>
<keyword evidence="6" id="KW-0378">Hydrolase</keyword>
<proteinExistence type="predicted"/>
<dbReference type="Gene3D" id="3.10.10.10">
    <property type="entry name" value="HIV Type 1 Reverse Transcriptase, subunit A, domain 1"/>
    <property type="match status" value="1"/>
</dbReference>
<keyword evidence="4" id="KW-0540">Nuclease</keyword>
<dbReference type="CDD" id="cd01647">
    <property type="entry name" value="RT_LTR"/>
    <property type="match status" value="1"/>
</dbReference>
<keyword evidence="10" id="KW-1185">Reference proteome</keyword>
<dbReference type="Gene3D" id="2.40.70.10">
    <property type="entry name" value="Acid Proteases"/>
    <property type="match status" value="1"/>
</dbReference>
<dbReference type="Pfam" id="PF00078">
    <property type="entry name" value="RVT_1"/>
    <property type="match status" value="1"/>
</dbReference>
<feature type="domain" description="Reverse transcriptase" evidence="8">
    <location>
        <begin position="288"/>
        <end position="467"/>
    </location>
</feature>
<name>A0A392MFY2_9FABA</name>
<evidence type="ECO:0000256" key="4">
    <source>
        <dbReference type="ARBA" id="ARBA00022722"/>
    </source>
</evidence>
<comment type="caution">
    <text evidence="9">The sequence shown here is derived from an EMBL/GenBank/DDBJ whole genome shotgun (WGS) entry which is preliminary data.</text>
</comment>
<evidence type="ECO:0000256" key="7">
    <source>
        <dbReference type="ARBA" id="ARBA00022918"/>
    </source>
</evidence>
<keyword evidence="5" id="KW-0255">Endonuclease</keyword>
<organism evidence="9 10">
    <name type="scientific">Trifolium medium</name>
    <dbReference type="NCBI Taxonomy" id="97028"/>
    <lineage>
        <taxon>Eukaryota</taxon>
        <taxon>Viridiplantae</taxon>
        <taxon>Streptophyta</taxon>
        <taxon>Embryophyta</taxon>
        <taxon>Tracheophyta</taxon>
        <taxon>Spermatophyta</taxon>
        <taxon>Magnoliopsida</taxon>
        <taxon>eudicotyledons</taxon>
        <taxon>Gunneridae</taxon>
        <taxon>Pentapetalae</taxon>
        <taxon>rosids</taxon>
        <taxon>fabids</taxon>
        <taxon>Fabales</taxon>
        <taxon>Fabaceae</taxon>
        <taxon>Papilionoideae</taxon>
        <taxon>50 kb inversion clade</taxon>
        <taxon>NPAAA clade</taxon>
        <taxon>Hologalegina</taxon>
        <taxon>IRL clade</taxon>
        <taxon>Trifolieae</taxon>
        <taxon>Trifolium</taxon>
    </lineage>
</organism>
<keyword evidence="2" id="KW-0808">Transferase</keyword>
<evidence type="ECO:0000256" key="2">
    <source>
        <dbReference type="ARBA" id="ARBA00022679"/>
    </source>
</evidence>
<evidence type="ECO:0000256" key="6">
    <source>
        <dbReference type="ARBA" id="ARBA00022801"/>
    </source>
</evidence>
<dbReference type="CDD" id="cd00303">
    <property type="entry name" value="retropepsin_like"/>
    <property type="match status" value="1"/>
</dbReference>
<dbReference type="GO" id="GO:0004190">
    <property type="term" value="F:aspartic-type endopeptidase activity"/>
    <property type="evidence" value="ECO:0007669"/>
    <property type="project" value="InterPro"/>
</dbReference>
<dbReference type="AlphaFoldDB" id="A0A392MFY2"/>
<dbReference type="SUPFAM" id="SSF50630">
    <property type="entry name" value="Acid proteases"/>
    <property type="match status" value="1"/>
</dbReference>
<evidence type="ECO:0000256" key="5">
    <source>
        <dbReference type="ARBA" id="ARBA00022759"/>
    </source>
</evidence>
<dbReference type="PROSITE" id="PS00141">
    <property type="entry name" value="ASP_PROTEASE"/>
    <property type="match status" value="1"/>
</dbReference>
<evidence type="ECO:0000313" key="10">
    <source>
        <dbReference type="Proteomes" id="UP000265520"/>
    </source>
</evidence>
<dbReference type="Proteomes" id="UP000265520">
    <property type="component" value="Unassembled WGS sequence"/>
</dbReference>
<dbReference type="PROSITE" id="PS50878">
    <property type="entry name" value="RT_POL"/>
    <property type="match status" value="1"/>
</dbReference>
<protein>
    <submittedName>
        <fullName evidence="9">Ty3/gypsy retrotransposon protein</fullName>
    </submittedName>
</protein>
<dbReference type="PANTHER" id="PTHR24559">
    <property type="entry name" value="TRANSPOSON TY3-I GAG-POL POLYPROTEIN"/>
    <property type="match status" value="1"/>
</dbReference>
<evidence type="ECO:0000313" key="9">
    <source>
        <dbReference type="EMBL" id="MCH86093.1"/>
    </source>
</evidence>
<dbReference type="Pfam" id="PF08284">
    <property type="entry name" value="RVP_2"/>
    <property type="match status" value="1"/>
</dbReference>
<gene>
    <name evidence="9" type="ORF">A2U01_0006947</name>
</gene>
<dbReference type="InterPro" id="IPR043502">
    <property type="entry name" value="DNA/RNA_pol_sf"/>
</dbReference>
<dbReference type="Gene3D" id="3.30.70.270">
    <property type="match status" value="1"/>
</dbReference>
<dbReference type="SUPFAM" id="SSF56672">
    <property type="entry name" value="DNA/RNA polymerases"/>
    <property type="match status" value="1"/>
</dbReference>
<dbReference type="InterPro" id="IPR000477">
    <property type="entry name" value="RT_dom"/>
</dbReference>
<evidence type="ECO:0000256" key="1">
    <source>
        <dbReference type="ARBA" id="ARBA00022670"/>
    </source>
</evidence>
<evidence type="ECO:0000259" key="8">
    <source>
        <dbReference type="PROSITE" id="PS50878"/>
    </source>
</evidence>
<dbReference type="InterPro" id="IPR001969">
    <property type="entry name" value="Aspartic_peptidase_AS"/>
</dbReference>
<dbReference type="EMBL" id="LXQA010009721">
    <property type="protein sequence ID" value="MCH86093.1"/>
    <property type="molecule type" value="Genomic_DNA"/>
</dbReference>
<accession>A0A392MFY2</accession>
<dbReference type="FunFam" id="3.10.10.10:FF:000007">
    <property type="entry name" value="Retrovirus-related Pol polyprotein from transposon 17.6-like Protein"/>
    <property type="match status" value="1"/>
</dbReference>
<dbReference type="GO" id="GO:0004519">
    <property type="term" value="F:endonuclease activity"/>
    <property type="evidence" value="ECO:0007669"/>
    <property type="project" value="UniProtKB-KW"/>
</dbReference>
<evidence type="ECO:0000256" key="3">
    <source>
        <dbReference type="ARBA" id="ARBA00022695"/>
    </source>
</evidence>
<sequence length="484" mass="54979">MVIEEGDEEGMEGDLIAVEMEEKEIEEEGELLMLGLCNFVTQPTAKSQTVKFKGTIKGVPVLILVDSGATHNFVSQSGATHNFVSQRLVHKMGWVYEDTQELSVQMGDGYKTSTRGKCKKLEMEVEGYNIAVEAHLFELGNMDVVLGIEWLKTLGDTIMNWSKQSMSFWSGSKWVTLHGLGGKEEQMVALQNILGRQHHPRLEELGRVENAKIIEPGDVSFTVAQQRELEEMLDKYVGVFQEPNGLPPERGRAHAITLMEGQGPVNVRPYRYPHHHKNEIERQVKEMLEAGIIRNSTSAYSSPVILVKKKDNSWRMCIDYRALNKATVPDKFPIPVIEELLDELHGSRYFSKLDLKSGYHQVRVKPEDIHKTAFRTHEGHYEFLVMPFGLMNAPSTFQSLMNEVFRKMLRKFVLVFFDDILIYSHDWQSHLEHLETVLSTLQNHGLVANKKKCSFAQKEVEYLGHLISAEGVAVDPNKVVSVTN</sequence>
<keyword evidence="7" id="KW-0695">RNA-directed DNA polymerase</keyword>
<keyword evidence="3" id="KW-0548">Nucleotidyltransferase</keyword>